<keyword evidence="3" id="KW-0449">Lipoprotein</keyword>
<proteinExistence type="predicted"/>
<name>A0A6S6ST12_9BACT</name>
<accession>A0A6S6ST12</accession>
<feature type="chain" id="PRO_5027716308" evidence="2">
    <location>
        <begin position="17"/>
        <end position="188"/>
    </location>
</feature>
<dbReference type="CDD" id="cd16325">
    <property type="entry name" value="LolA"/>
    <property type="match status" value="1"/>
</dbReference>
<dbReference type="AlphaFoldDB" id="A0A6S6ST12"/>
<dbReference type="InterPro" id="IPR029046">
    <property type="entry name" value="LolA/LolB/LppX"/>
</dbReference>
<organism evidence="3">
    <name type="scientific">uncultured Sulfurovum sp</name>
    <dbReference type="NCBI Taxonomy" id="269237"/>
    <lineage>
        <taxon>Bacteria</taxon>
        <taxon>Pseudomonadati</taxon>
        <taxon>Campylobacterota</taxon>
        <taxon>Epsilonproteobacteria</taxon>
        <taxon>Campylobacterales</taxon>
        <taxon>Sulfurovaceae</taxon>
        <taxon>Sulfurovum</taxon>
        <taxon>environmental samples</taxon>
    </lineage>
</organism>
<evidence type="ECO:0000313" key="3">
    <source>
        <dbReference type="EMBL" id="CAA6811689.1"/>
    </source>
</evidence>
<dbReference type="NCBIfam" id="NF000663">
    <property type="entry name" value="PRK00031.2-1"/>
    <property type="match status" value="1"/>
</dbReference>
<evidence type="ECO:0000256" key="1">
    <source>
        <dbReference type="ARBA" id="ARBA00022729"/>
    </source>
</evidence>
<sequence length="188" mass="21614">MKLFISLLTLSTLLFAEITLPQNFKTDFHQTITNDKGKVIKYTGSVVFKNLEQTFDTASGKENLYTRSLFKWSYTSPTQKEVCTDGTQLIVVDHDLEQISNYMVDDSINLKEILSVAKKISNVDYTATYKDIEYLISLDEKEQLEYIVYVDNLDNSVKIIFKNMNYNIIVNEDVLTCNAPQDYDVIKG</sequence>
<dbReference type="SUPFAM" id="SSF89392">
    <property type="entry name" value="Prokaryotic lipoproteins and lipoprotein localization factors"/>
    <property type="match status" value="1"/>
</dbReference>
<dbReference type="PANTHER" id="PTHR35869">
    <property type="entry name" value="OUTER-MEMBRANE LIPOPROTEIN CARRIER PROTEIN"/>
    <property type="match status" value="1"/>
</dbReference>
<dbReference type="PANTHER" id="PTHR35869:SF1">
    <property type="entry name" value="OUTER-MEMBRANE LIPOPROTEIN CARRIER PROTEIN"/>
    <property type="match status" value="1"/>
</dbReference>
<dbReference type="Gene3D" id="2.50.20.10">
    <property type="entry name" value="Lipoprotein localisation LolA/LolB/LppX"/>
    <property type="match status" value="1"/>
</dbReference>
<evidence type="ECO:0000256" key="2">
    <source>
        <dbReference type="SAM" id="SignalP"/>
    </source>
</evidence>
<protein>
    <submittedName>
        <fullName evidence="3">Outer membrane lipoprotein carrier protein LolA</fullName>
    </submittedName>
</protein>
<dbReference type="Pfam" id="PF03548">
    <property type="entry name" value="LolA"/>
    <property type="match status" value="1"/>
</dbReference>
<keyword evidence="1 2" id="KW-0732">Signal</keyword>
<dbReference type="EMBL" id="CACVAZ010000069">
    <property type="protein sequence ID" value="CAA6811689.1"/>
    <property type="molecule type" value="Genomic_DNA"/>
</dbReference>
<feature type="signal peptide" evidence="2">
    <location>
        <begin position="1"/>
        <end position="16"/>
    </location>
</feature>
<gene>
    <name evidence="3" type="ORF">HELGO_WM15179</name>
</gene>
<reference evidence="3" key="1">
    <citation type="submission" date="2020-01" db="EMBL/GenBank/DDBJ databases">
        <authorList>
            <person name="Meier V. D."/>
            <person name="Meier V D."/>
        </authorList>
    </citation>
    <scope>NUCLEOTIDE SEQUENCE</scope>
    <source>
        <strain evidence="3">HLG_WM_MAG_02</strain>
    </source>
</reference>
<dbReference type="InterPro" id="IPR004564">
    <property type="entry name" value="OM_lipoprot_carrier_LolA-like"/>
</dbReference>